<gene>
    <name evidence="2" type="ORF">BGAL_0091g00080</name>
</gene>
<dbReference type="OrthoDB" id="3550947at2759"/>
<proteinExistence type="predicted"/>
<dbReference type="EMBL" id="PQXL01000091">
    <property type="protein sequence ID" value="THV52023.1"/>
    <property type="molecule type" value="Genomic_DNA"/>
</dbReference>
<feature type="compositionally biased region" description="Acidic residues" evidence="1">
    <location>
        <begin position="31"/>
        <end position="44"/>
    </location>
</feature>
<evidence type="ECO:0000313" key="2">
    <source>
        <dbReference type="EMBL" id="THV52023.1"/>
    </source>
</evidence>
<reference evidence="2 3" key="1">
    <citation type="submission" date="2017-12" db="EMBL/GenBank/DDBJ databases">
        <title>Comparative genomics of Botrytis spp.</title>
        <authorList>
            <person name="Valero-Jimenez C.A."/>
            <person name="Tapia P."/>
            <person name="Veloso J."/>
            <person name="Silva-Moreno E."/>
            <person name="Staats M."/>
            <person name="Valdes J.H."/>
            <person name="Van Kan J.A.L."/>
        </authorList>
    </citation>
    <scope>NUCLEOTIDE SEQUENCE [LARGE SCALE GENOMIC DNA]</scope>
    <source>
        <strain evidence="2 3">MUCL435</strain>
    </source>
</reference>
<evidence type="ECO:0000256" key="1">
    <source>
        <dbReference type="SAM" id="MobiDB-lite"/>
    </source>
</evidence>
<accession>A0A4S8R2H9</accession>
<feature type="compositionally biased region" description="Basic and acidic residues" evidence="1">
    <location>
        <begin position="48"/>
        <end position="68"/>
    </location>
</feature>
<dbReference type="Proteomes" id="UP000308671">
    <property type="component" value="Unassembled WGS sequence"/>
</dbReference>
<organism evidence="2 3">
    <name type="scientific">Botrytis galanthina</name>
    <dbReference type="NCBI Taxonomy" id="278940"/>
    <lineage>
        <taxon>Eukaryota</taxon>
        <taxon>Fungi</taxon>
        <taxon>Dikarya</taxon>
        <taxon>Ascomycota</taxon>
        <taxon>Pezizomycotina</taxon>
        <taxon>Leotiomycetes</taxon>
        <taxon>Helotiales</taxon>
        <taxon>Sclerotiniaceae</taxon>
        <taxon>Botrytis</taxon>
    </lineage>
</organism>
<dbReference type="AlphaFoldDB" id="A0A4S8R2H9"/>
<comment type="caution">
    <text evidence="2">The sequence shown here is derived from an EMBL/GenBank/DDBJ whole genome shotgun (WGS) entry which is preliminary data.</text>
</comment>
<keyword evidence="3" id="KW-1185">Reference proteome</keyword>
<name>A0A4S8R2H9_9HELO</name>
<feature type="region of interest" description="Disordered" evidence="1">
    <location>
        <begin position="1"/>
        <end position="135"/>
    </location>
</feature>
<sequence length="135" mass="15156">MRTVADRSGIVTSKKLREDQEDAAEAATVINEEDEEKEVEEEEPTIVLKKEEAYEQRNEKKEEADRLDQCTVTQSGHSQAPAAARRGRSTGRGFKDSMPANTTPTKRGRGQNEKFGEKMPTAKKQRTNQSRKSMG</sequence>
<evidence type="ECO:0000313" key="3">
    <source>
        <dbReference type="Proteomes" id="UP000308671"/>
    </source>
</evidence>
<protein>
    <submittedName>
        <fullName evidence="2">Uncharacterized protein</fullName>
    </submittedName>
</protein>